<comment type="caution">
    <text evidence="1">The sequence shown here is derived from an EMBL/GenBank/DDBJ whole genome shotgun (WGS) entry which is preliminary data.</text>
</comment>
<accession>A0A0V1KJX8</accession>
<organism evidence="1 2">
    <name type="scientific">Trichinella nativa</name>
    <dbReference type="NCBI Taxonomy" id="6335"/>
    <lineage>
        <taxon>Eukaryota</taxon>
        <taxon>Metazoa</taxon>
        <taxon>Ecdysozoa</taxon>
        <taxon>Nematoda</taxon>
        <taxon>Enoplea</taxon>
        <taxon>Dorylaimia</taxon>
        <taxon>Trichinellida</taxon>
        <taxon>Trichinellidae</taxon>
        <taxon>Trichinella</taxon>
    </lineage>
</organism>
<dbReference type="AlphaFoldDB" id="A0A0V1KJX8"/>
<name>A0A0V1KJX8_9BILA</name>
<keyword evidence="2" id="KW-1185">Reference proteome</keyword>
<protein>
    <submittedName>
        <fullName evidence="1">Uncharacterized protein</fullName>
    </submittedName>
</protein>
<evidence type="ECO:0000313" key="1">
    <source>
        <dbReference type="EMBL" id="KRZ47276.1"/>
    </source>
</evidence>
<gene>
    <name evidence="1" type="ORF">T02_12499</name>
</gene>
<evidence type="ECO:0000313" key="2">
    <source>
        <dbReference type="Proteomes" id="UP000054721"/>
    </source>
</evidence>
<dbReference type="Proteomes" id="UP000054721">
    <property type="component" value="Unassembled WGS sequence"/>
</dbReference>
<sequence length="40" mass="4730">MLKTKLSNLRWQFVLIKLIFLPDLMTLLLKLKTARSESIL</sequence>
<dbReference type="EMBL" id="JYDW01001034">
    <property type="protein sequence ID" value="KRZ47276.1"/>
    <property type="molecule type" value="Genomic_DNA"/>
</dbReference>
<proteinExistence type="predicted"/>
<reference evidence="1 2" key="1">
    <citation type="submission" date="2015-05" db="EMBL/GenBank/DDBJ databases">
        <title>Evolution of Trichinella species and genotypes.</title>
        <authorList>
            <person name="Korhonen P.K."/>
            <person name="Edoardo P."/>
            <person name="Giuseppe L.R."/>
            <person name="Gasser R.B."/>
        </authorList>
    </citation>
    <scope>NUCLEOTIDE SEQUENCE [LARGE SCALE GENOMIC DNA]</scope>
    <source>
        <strain evidence="1">ISS10</strain>
    </source>
</reference>